<dbReference type="EMBL" id="JARWAL010000011">
    <property type="protein sequence ID" value="MDR5893753.1"/>
    <property type="molecule type" value="Genomic_DNA"/>
</dbReference>
<evidence type="ECO:0000313" key="3">
    <source>
        <dbReference type="EMBL" id="MDR5893753.1"/>
    </source>
</evidence>
<feature type="region of interest" description="Disordered" evidence="1">
    <location>
        <begin position="18"/>
        <end position="40"/>
    </location>
</feature>
<dbReference type="RefSeq" id="WP_309637261.1">
    <property type="nucleotide sequence ID" value="NZ_JARWAL010000011.1"/>
</dbReference>
<organism evidence="3 4">
    <name type="scientific">Halomonas mongoliensis</name>
    <dbReference type="NCBI Taxonomy" id="321265"/>
    <lineage>
        <taxon>Bacteria</taxon>
        <taxon>Pseudomonadati</taxon>
        <taxon>Pseudomonadota</taxon>
        <taxon>Gammaproteobacteria</taxon>
        <taxon>Oceanospirillales</taxon>
        <taxon>Halomonadaceae</taxon>
        <taxon>Halomonas</taxon>
    </lineage>
</organism>
<sequence length="133" mass="14609">MKPTVLLAAALLAGAVTQAQASDHGHHSHHGHAHGEMTESRHEVRGIYLGYDAEAHRISVAHEEIPQVMAAMRMNLHLAEEVSAPELAEGEPMGFTMVGKAQNGMRWYAESFEALPADTELELPERLREMIGH</sequence>
<name>A0ABU1GP28_9GAMM</name>
<proteinExistence type="predicted"/>
<dbReference type="InterPro" id="IPR042230">
    <property type="entry name" value="CusF_sf"/>
</dbReference>
<feature type="signal peptide" evidence="2">
    <location>
        <begin position="1"/>
        <end position="21"/>
    </location>
</feature>
<dbReference type="Proteomes" id="UP001252270">
    <property type="component" value="Unassembled WGS sequence"/>
</dbReference>
<dbReference type="Gene3D" id="2.40.50.320">
    <property type="entry name" value="Copper binding periplasmic protein CusF"/>
    <property type="match status" value="1"/>
</dbReference>
<feature type="chain" id="PRO_5046314266" evidence="2">
    <location>
        <begin position="22"/>
        <end position="133"/>
    </location>
</feature>
<reference evidence="3 4" key="1">
    <citation type="submission" date="2023-04" db="EMBL/GenBank/DDBJ databases">
        <title>A long-awaited taxogenomic arrangement of the family Halomonadaceae.</title>
        <authorList>
            <person name="De La Haba R."/>
            <person name="Chuvochina M."/>
            <person name="Wittouck S."/>
            <person name="Arahal D.R."/>
            <person name="Sanchez-Porro C."/>
            <person name="Hugenholtz P."/>
            <person name="Ventosa A."/>
        </authorList>
    </citation>
    <scope>NUCLEOTIDE SEQUENCE [LARGE SCALE GENOMIC DNA]</scope>
    <source>
        <strain evidence="3 4">DSM 17332</strain>
    </source>
</reference>
<evidence type="ECO:0000256" key="2">
    <source>
        <dbReference type="SAM" id="SignalP"/>
    </source>
</evidence>
<accession>A0ABU1GP28</accession>
<keyword evidence="2" id="KW-0732">Signal</keyword>
<evidence type="ECO:0000256" key="1">
    <source>
        <dbReference type="SAM" id="MobiDB-lite"/>
    </source>
</evidence>
<comment type="caution">
    <text evidence="3">The sequence shown here is derived from an EMBL/GenBank/DDBJ whole genome shotgun (WGS) entry which is preliminary data.</text>
</comment>
<gene>
    <name evidence="3" type="ORF">QC820_13125</name>
</gene>
<keyword evidence="4" id="KW-1185">Reference proteome</keyword>
<protein>
    <submittedName>
        <fullName evidence="3">Copper-binding protein</fullName>
    </submittedName>
</protein>
<evidence type="ECO:0000313" key="4">
    <source>
        <dbReference type="Proteomes" id="UP001252270"/>
    </source>
</evidence>